<dbReference type="GO" id="GO:0006400">
    <property type="term" value="P:tRNA modification"/>
    <property type="evidence" value="ECO:0007669"/>
    <property type="project" value="InterPro"/>
</dbReference>
<dbReference type="PIRSF" id="PIRSF020736">
    <property type="entry name" value="MiaE"/>
    <property type="match status" value="1"/>
</dbReference>
<dbReference type="InterPro" id="IPR010386">
    <property type="entry name" value="tRNA-Hydrxlase_MiaE"/>
</dbReference>
<dbReference type="GO" id="GO:0045301">
    <property type="term" value="F:tRNA 2-(methylsulfanyl)-N(6)-isopentenyladenosine(37) hydroxylase activity"/>
    <property type="evidence" value="ECO:0007669"/>
    <property type="project" value="InterPro"/>
</dbReference>
<gene>
    <name evidence="1" type="primary">miaE</name>
    <name evidence="1" type="ORF">VIBNISOn1_600095</name>
</gene>
<dbReference type="EC" id="1.-.-.-" evidence="1"/>
<proteinExistence type="predicted"/>
<dbReference type="Pfam" id="PF06175">
    <property type="entry name" value="MiaE"/>
    <property type="match status" value="1"/>
</dbReference>
<dbReference type="EMBL" id="CAOF01000154">
    <property type="protein sequence ID" value="CCO48786.1"/>
    <property type="molecule type" value="Genomic_DNA"/>
</dbReference>
<dbReference type="Proteomes" id="UP000018211">
    <property type="component" value="Unassembled WGS sequence"/>
</dbReference>
<dbReference type="SUPFAM" id="SSF47240">
    <property type="entry name" value="Ferritin-like"/>
    <property type="match status" value="1"/>
</dbReference>
<dbReference type="AlphaFoldDB" id="A0AAV2VVZ7"/>
<dbReference type="InterPro" id="IPR009078">
    <property type="entry name" value="Ferritin-like_SF"/>
</dbReference>
<evidence type="ECO:0000313" key="2">
    <source>
        <dbReference type="Proteomes" id="UP000018211"/>
    </source>
</evidence>
<dbReference type="Gene3D" id="1.20.1260.10">
    <property type="match status" value="1"/>
</dbReference>
<comment type="caution">
    <text evidence="1">The sequence shown here is derived from an EMBL/GenBank/DDBJ whole genome shotgun (WGS) entry which is preliminary data.</text>
</comment>
<sequence length="256" mass="29484">MIDNETIQELLQPIKSFLQCDTPEEWIEEAKKTENLPVVLLDHLLCELKAGQSAMYLIRKYAVDKDSAHTLLDWFKPYEDFAYRKIGTIETLKGKSNISKSIMAKGDSPYSQDLIDKMVLLIKEELHHFYQVLEIMESRGIPYENISASRYAKGLLSEMKTHEPQTLIDKLIIGAYIEARSCERFAKLAPHMDEDICKFYISLLRSEARHYQDYLTLAEQIAGEDISERVAFFGHLEADLISSPDRDFKFHSGKPA</sequence>
<dbReference type="InterPro" id="IPR012347">
    <property type="entry name" value="Ferritin-like"/>
</dbReference>
<dbReference type="CDD" id="cd07910">
    <property type="entry name" value="MiaE"/>
    <property type="match status" value="1"/>
</dbReference>
<organism evidence="1 2">
    <name type="scientific">Vibrio nigripulchritudo SOn1</name>
    <dbReference type="NCBI Taxonomy" id="1238450"/>
    <lineage>
        <taxon>Bacteria</taxon>
        <taxon>Pseudomonadati</taxon>
        <taxon>Pseudomonadota</taxon>
        <taxon>Gammaproteobacteria</taxon>
        <taxon>Vibrionales</taxon>
        <taxon>Vibrionaceae</taxon>
        <taxon>Vibrio</taxon>
    </lineage>
</organism>
<reference evidence="1 2" key="1">
    <citation type="journal article" date="2013" name="ISME J.">
        <title>Comparative genomics of pathogenic lineages of Vibrio nigripulchritudo identifies virulence-associated traits.</title>
        <authorList>
            <person name="Goudenege D."/>
            <person name="Labreuche Y."/>
            <person name="Krin E."/>
            <person name="Ansquer D."/>
            <person name="Mangenot S."/>
            <person name="Calteau A."/>
            <person name="Medigue C."/>
            <person name="Mazel D."/>
            <person name="Polz M.F."/>
            <person name="Le Roux F."/>
        </authorList>
    </citation>
    <scope>NUCLEOTIDE SEQUENCE [LARGE SCALE GENOMIC DNA]</scope>
    <source>
        <strain evidence="1 2">SOn1</strain>
    </source>
</reference>
<dbReference type="PANTHER" id="PTHR42637:SF1">
    <property type="entry name" value="TRNA 2-(METHYLSULFANYL)-N(6)-ISOPENTENYLADENOSINE(37) HYDROXYLASE"/>
    <property type="match status" value="1"/>
</dbReference>
<keyword evidence="1" id="KW-0560">Oxidoreductase</keyword>
<dbReference type="RefSeq" id="WP_022613149.1">
    <property type="nucleotide sequence ID" value="NZ_LK391965.1"/>
</dbReference>
<name>A0AAV2VVZ7_9VIBR</name>
<accession>A0AAV2VVZ7</accession>
<dbReference type="PANTHER" id="PTHR42637">
    <property type="entry name" value="TRNA-(MS[2]IO[6]A)-HYDROXYLASE"/>
    <property type="match status" value="1"/>
</dbReference>
<evidence type="ECO:0000313" key="1">
    <source>
        <dbReference type="EMBL" id="CCO48786.1"/>
    </source>
</evidence>
<protein>
    <submittedName>
        <fullName evidence="1">tRNA-(Ms(2)io(6)A)-hydroxylase</fullName>
        <ecNumber evidence="1">1.-.-.-</ecNumber>
    </submittedName>
</protein>
<dbReference type="NCBIfam" id="NF047790">
    <property type="entry name" value="tRNAmsioHdxaseMiaE"/>
    <property type="match status" value="1"/>
</dbReference>